<feature type="region of interest" description="Disordered" evidence="1">
    <location>
        <begin position="32"/>
        <end position="54"/>
    </location>
</feature>
<evidence type="ECO:0000256" key="1">
    <source>
        <dbReference type="SAM" id="MobiDB-lite"/>
    </source>
</evidence>
<accession>A0A4Z2HDT1</accession>
<dbReference type="EMBL" id="SRLO01000273">
    <property type="protein sequence ID" value="TNN63425.1"/>
    <property type="molecule type" value="Genomic_DNA"/>
</dbReference>
<dbReference type="InterPro" id="IPR016135">
    <property type="entry name" value="UBQ-conjugating_enzyme/RWD"/>
</dbReference>
<protein>
    <submittedName>
        <fullName evidence="2">Ubiquitin-conjugating enzyme E2 B</fullName>
    </submittedName>
</protein>
<keyword evidence="3" id="KW-1185">Reference proteome</keyword>
<dbReference type="Proteomes" id="UP000314294">
    <property type="component" value="Unassembled WGS sequence"/>
</dbReference>
<name>A0A4Z2HDT1_9TELE</name>
<dbReference type="SUPFAM" id="SSF54495">
    <property type="entry name" value="UBC-like"/>
    <property type="match status" value="1"/>
</dbReference>
<proteinExistence type="predicted"/>
<reference evidence="2 3" key="1">
    <citation type="submission" date="2019-03" db="EMBL/GenBank/DDBJ databases">
        <title>First draft genome of Liparis tanakae, snailfish: a comprehensive survey of snailfish specific genes.</title>
        <authorList>
            <person name="Kim W."/>
            <person name="Song I."/>
            <person name="Jeong J.-H."/>
            <person name="Kim D."/>
            <person name="Kim S."/>
            <person name="Ryu S."/>
            <person name="Song J.Y."/>
            <person name="Lee S.K."/>
        </authorList>
    </citation>
    <scope>NUCLEOTIDE SEQUENCE [LARGE SCALE GENOMIC DNA]</scope>
    <source>
        <tissue evidence="2">Muscle</tissue>
    </source>
</reference>
<evidence type="ECO:0000313" key="2">
    <source>
        <dbReference type="EMBL" id="TNN63425.1"/>
    </source>
</evidence>
<evidence type="ECO:0000313" key="3">
    <source>
        <dbReference type="Proteomes" id="UP000314294"/>
    </source>
</evidence>
<organism evidence="2 3">
    <name type="scientific">Liparis tanakae</name>
    <name type="common">Tanaka's snailfish</name>
    <dbReference type="NCBI Taxonomy" id="230148"/>
    <lineage>
        <taxon>Eukaryota</taxon>
        <taxon>Metazoa</taxon>
        <taxon>Chordata</taxon>
        <taxon>Craniata</taxon>
        <taxon>Vertebrata</taxon>
        <taxon>Euteleostomi</taxon>
        <taxon>Actinopterygii</taxon>
        <taxon>Neopterygii</taxon>
        <taxon>Teleostei</taxon>
        <taxon>Neoteleostei</taxon>
        <taxon>Acanthomorphata</taxon>
        <taxon>Eupercaria</taxon>
        <taxon>Perciformes</taxon>
        <taxon>Cottioidei</taxon>
        <taxon>Cottales</taxon>
        <taxon>Liparidae</taxon>
        <taxon>Liparis</taxon>
    </lineage>
</organism>
<sequence>MDAAAICLELFGALDFLACLRRARIGRCCGGGGESREVQQEGHTSNSMKDDRRVSPAEAEECCWCRSSGSGLLLQSNMSDKTARGSSSWSEWGTIREQYHDLREHLLKMSLLDEPNPNSPANSQAAQLYQENKREYEKRLTNELVFVDFATDDKEPLPPLSVRLASQAVFLRYLVDLLALVVVEVGGESKVILAIRTGVVTNDVLNVTLAELVSGFVCVQTETFSGELLLHFDRF</sequence>
<dbReference type="AlphaFoldDB" id="A0A4Z2HDT1"/>
<dbReference type="OrthoDB" id="9984419at2759"/>
<dbReference type="Gene3D" id="3.10.110.10">
    <property type="entry name" value="Ubiquitin Conjugating Enzyme"/>
    <property type="match status" value="1"/>
</dbReference>
<gene>
    <name evidence="2" type="primary">Ube2b</name>
    <name evidence="2" type="ORF">EYF80_026381</name>
</gene>
<comment type="caution">
    <text evidence="2">The sequence shown here is derived from an EMBL/GenBank/DDBJ whole genome shotgun (WGS) entry which is preliminary data.</text>
</comment>